<proteinExistence type="predicted"/>
<dbReference type="EMBL" id="CAKMRJ010005523">
    <property type="protein sequence ID" value="CAH1447170.1"/>
    <property type="molecule type" value="Genomic_DNA"/>
</dbReference>
<evidence type="ECO:0000256" key="1">
    <source>
        <dbReference type="SAM" id="MobiDB-lite"/>
    </source>
</evidence>
<reference evidence="2 3" key="1">
    <citation type="submission" date="2022-01" db="EMBL/GenBank/DDBJ databases">
        <authorList>
            <person name="Xiong W."/>
            <person name="Schranz E."/>
        </authorList>
    </citation>
    <scope>NUCLEOTIDE SEQUENCE [LARGE SCALE GENOMIC DNA]</scope>
</reference>
<protein>
    <submittedName>
        <fullName evidence="2">Uncharacterized protein</fullName>
    </submittedName>
</protein>
<sequence>MKSDPYITKTQNLNLIESRWLEGLLFVYTFDKRFQVHRNLKFGSLKVVKPLLQKRTRKKVTLREKDSTPSELITHNRAPSPLTTLLD</sequence>
<dbReference type="AlphaFoldDB" id="A0AAU9PAQ8"/>
<organism evidence="2 3">
    <name type="scientific">Lactuca virosa</name>
    <dbReference type="NCBI Taxonomy" id="75947"/>
    <lineage>
        <taxon>Eukaryota</taxon>
        <taxon>Viridiplantae</taxon>
        <taxon>Streptophyta</taxon>
        <taxon>Embryophyta</taxon>
        <taxon>Tracheophyta</taxon>
        <taxon>Spermatophyta</taxon>
        <taxon>Magnoliopsida</taxon>
        <taxon>eudicotyledons</taxon>
        <taxon>Gunneridae</taxon>
        <taxon>Pentapetalae</taxon>
        <taxon>asterids</taxon>
        <taxon>campanulids</taxon>
        <taxon>Asterales</taxon>
        <taxon>Asteraceae</taxon>
        <taxon>Cichorioideae</taxon>
        <taxon>Cichorieae</taxon>
        <taxon>Lactucinae</taxon>
        <taxon>Lactuca</taxon>
    </lineage>
</organism>
<evidence type="ECO:0000313" key="2">
    <source>
        <dbReference type="EMBL" id="CAH1447170.1"/>
    </source>
</evidence>
<accession>A0AAU9PAQ8</accession>
<comment type="caution">
    <text evidence="2">The sequence shown here is derived from an EMBL/GenBank/DDBJ whole genome shotgun (WGS) entry which is preliminary data.</text>
</comment>
<feature type="region of interest" description="Disordered" evidence="1">
    <location>
        <begin position="59"/>
        <end position="87"/>
    </location>
</feature>
<keyword evidence="3" id="KW-1185">Reference proteome</keyword>
<name>A0AAU9PAQ8_9ASTR</name>
<gene>
    <name evidence="2" type="ORF">LVIROSA_LOCUS32804</name>
</gene>
<dbReference type="Proteomes" id="UP001157418">
    <property type="component" value="Unassembled WGS sequence"/>
</dbReference>
<evidence type="ECO:0000313" key="3">
    <source>
        <dbReference type="Proteomes" id="UP001157418"/>
    </source>
</evidence>